<proteinExistence type="predicted"/>
<accession>A0A0K8PA18</accession>
<reference evidence="1" key="1">
    <citation type="journal article" date="2015" name="Genome Announc.">
        <title>Draft Genome Sequence of Anaerolineae Strain TC1, a Novel Isolate from a Methanogenic Wastewater Treatment System.</title>
        <authorList>
            <person name="Matsuura N."/>
            <person name="Tourlousse D.M."/>
            <person name="Sun L."/>
            <person name="Toyonaga M."/>
            <person name="Kuroda K."/>
            <person name="Ohashi A."/>
            <person name="Cruz R."/>
            <person name="Yamaguchi T."/>
            <person name="Sekiguchi Y."/>
        </authorList>
    </citation>
    <scope>NUCLEOTIDE SEQUENCE [LARGE SCALE GENOMIC DNA]</scope>
    <source>
        <strain evidence="1">TC1</strain>
    </source>
</reference>
<dbReference type="AlphaFoldDB" id="A0A0K8PA18"/>
<sequence length="212" mass="23933">MKKYELKNPNFLTITDKTKNEVYYGPDQAWFTDQWRTKAGCGPTSAAFVTAYLAFTRPYLRPLYAPSKMVLEEFITHMNDLYQFVTPGLMGVNKISLFIKGVIAFASSRNIQLSSHKLDVERAPFGQREASPMIADFVADGLSSDCPISFLALSNGKEKKLQNWHWITITSAEIDNTEVIVHASDEGHEIVFDLQLWYKTTNLSGGLVYFTA</sequence>
<dbReference type="Proteomes" id="UP000053370">
    <property type="component" value="Unassembled WGS sequence"/>
</dbReference>
<protein>
    <recommendedName>
        <fullName evidence="3">Peptidase C39-like domain-containing protein</fullName>
    </recommendedName>
</protein>
<dbReference type="RefSeq" id="WP_062277508.1">
    <property type="nucleotide sequence ID" value="NZ_DF968179.1"/>
</dbReference>
<evidence type="ECO:0000313" key="2">
    <source>
        <dbReference type="Proteomes" id="UP000053370"/>
    </source>
</evidence>
<dbReference type="EMBL" id="DF968179">
    <property type="protein sequence ID" value="GAP39354.1"/>
    <property type="molecule type" value="Genomic_DNA"/>
</dbReference>
<keyword evidence="2" id="KW-1185">Reference proteome</keyword>
<evidence type="ECO:0008006" key="3">
    <source>
        <dbReference type="Google" id="ProtNLM"/>
    </source>
</evidence>
<dbReference type="STRING" id="1678840.ATC1_11283"/>
<name>A0A0K8PA18_9CHLR</name>
<organism evidence="1">
    <name type="scientific">Flexilinea flocculi</name>
    <dbReference type="NCBI Taxonomy" id="1678840"/>
    <lineage>
        <taxon>Bacteria</taxon>
        <taxon>Bacillati</taxon>
        <taxon>Chloroflexota</taxon>
        <taxon>Anaerolineae</taxon>
        <taxon>Anaerolineales</taxon>
        <taxon>Anaerolineaceae</taxon>
        <taxon>Flexilinea</taxon>
    </lineage>
</organism>
<evidence type="ECO:0000313" key="1">
    <source>
        <dbReference type="EMBL" id="GAP39354.1"/>
    </source>
</evidence>
<gene>
    <name evidence="1" type="ORF">ATC1_11283</name>
</gene>
<dbReference type="OrthoDB" id="370604at2"/>